<feature type="region of interest" description="Disordered" evidence="1">
    <location>
        <begin position="89"/>
        <end position="228"/>
    </location>
</feature>
<feature type="compositionally biased region" description="Basic and acidic residues" evidence="1">
    <location>
        <begin position="219"/>
        <end position="228"/>
    </location>
</feature>
<evidence type="ECO:0000256" key="1">
    <source>
        <dbReference type="SAM" id="MobiDB-lite"/>
    </source>
</evidence>
<evidence type="ECO:0000313" key="2">
    <source>
        <dbReference type="EMBL" id="CAA9567201.1"/>
    </source>
</evidence>
<name>A0A6J4V3Q6_9BACT</name>
<feature type="compositionally biased region" description="Low complexity" evidence="1">
    <location>
        <begin position="203"/>
        <end position="217"/>
    </location>
</feature>
<protein>
    <submittedName>
        <fullName evidence="2">Uncharacterized protein</fullName>
    </submittedName>
</protein>
<organism evidence="2">
    <name type="scientific">uncultured Thermomicrobiales bacterium</name>
    <dbReference type="NCBI Taxonomy" id="1645740"/>
    <lineage>
        <taxon>Bacteria</taxon>
        <taxon>Pseudomonadati</taxon>
        <taxon>Thermomicrobiota</taxon>
        <taxon>Thermomicrobia</taxon>
        <taxon>Thermomicrobiales</taxon>
        <taxon>environmental samples</taxon>
    </lineage>
</organism>
<reference evidence="2" key="1">
    <citation type="submission" date="2020-02" db="EMBL/GenBank/DDBJ databases">
        <authorList>
            <person name="Meier V. D."/>
        </authorList>
    </citation>
    <scope>NUCLEOTIDE SEQUENCE</scope>
    <source>
        <strain evidence="2">AVDCRST_MAG88</strain>
    </source>
</reference>
<dbReference type="AlphaFoldDB" id="A0A6J4V3Q6"/>
<proteinExistence type="predicted"/>
<dbReference type="EMBL" id="CADCWM010000534">
    <property type="protein sequence ID" value="CAA9567201.1"/>
    <property type="molecule type" value="Genomic_DNA"/>
</dbReference>
<feature type="compositionally biased region" description="Basic residues" evidence="1">
    <location>
        <begin position="171"/>
        <end position="182"/>
    </location>
</feature>
<feature type="compositionally biased region" description="Low complexity" evidence="1">
    <location>
        <begin position="15"/>
        <end position="27"/>
    </location>
</feature>
<sequence>MGTRAATPSCRSACRARAGSSPATAAARPRRRAPGLLPFARRHPRARAAVVDRAGHDQRVGPRAGALRHALARRDARGRDRLCGVWRAGVGPAAPDAQPRRAGLPAGCRRRAGLPPLGRGPGDRRHLPSAGPRCQPAPDRGGGARRVLPGRAGRGAGARRQTMAGSSRARTSPRTRPRRRLRSSPPTEAIRSTSSRRPRRGCSSRWPSTSCRSSTCRGWRRDRPAPST</sequence>
<feature type="compositionally biased region" description="Low complexity" evidence="1">
    <location>
        <begin position="183"/>
        <end position="193"/>
    </location>
</feature>
<gene>
    <name evidence="2" type="ORF">AVDCRST_MAG88-1998</name>
</gene>
<accession>A0A6J4V3Q6</accession>
<feature type="region of interest" description="Disordered" evidence="1">
    <location>
        <begin position="1"/>
        <end position="66"/>
    </location>
</feature>